<name>A0A5P8W2T1_9NOSO</name>
<evidence type="ECO:0000313" key="3">
    <source>
        <dbReference type="Proteomes" id="UP000326678"/>
    </source>
</evidence>
<dbReference type="AlphaFoldDB" id="A0A5P8W2T1"/>
<feature type="region of interest" description="Disordered" evidence="1">
    <location>
        <begin position="29"/>
        <end position="52"/>
    </location>
</feature>
<protein>
    <submittedName>
        <fullName evidence="2">Uncharacterized protein</fullName>
    </submittedName>
</protein>
<gene>
    <name evidence="2" type="ORF">GXM_04519</name>
</gene>
<dbReference type="EMBL" id="CP045226">
    <property type="protein sequence ID" value="QFS47038.1"/>
    <property type="molecule type" value="Genomic_DNA"/>
</dbReference>
<evidence type="ECO:0000256" key="1">
    <source>
        <dbReference type="SAM" id="MobiDB-lite"/>
    </source>
</evidence>
<accession>A0A5P8W2T1</accession>
<organism evidence="2 3">
    <name type="scientific">Nostoc sphaeroides CCNUC1</name>
    <dbReference type="NCBI Taxonomy" id="2653204"/>
    <lineage>
        <taxon>Bacteria</taxon>
        <taxon>Bacillati</taxon>
        <taxon>Cyanobacteriota</taxon>
        <taxon>Cyanophyceae</taxon>
        <taxon>Nostocales</taxon>
        <taxon>Nostocaceae</taxon>
        <taxon>Nostoc</taxon>
    </lineage>
</organism>
<feature type="compositionally biased region" description="Basic residues" evidence="1">
    <location>
        <begin position="33"/>
        <end position="52"/>
    </location>
</feature>
<evidence type="ECO:0000313" key="2">
    <source>
        <dbReference type="EMBL" id="QFS47038.1"/>
    </source>
</evidence>
<keyword evidence="3" id="KW-1185">Reference proteome</keyword>
<sequence>MRLPSHKGFRLGDRVAKKMDKVELRAKLPKNPLKTKKTRRSGLHNKLRTLKT</sequence>
<dbReference type="Proteomes" id="UP000326678">
    <property type="component" value="Chromosome Gxm1"/>
</dbReference>
<proteinExistence type="predicted"/>
<reference evidence="2 3" key="1">
    <citation type="submission" date="2019-10" db="EMBL/GenBank/DDBJ databases">
        <title>Genomic and transcriptomic insights into the perfect genentic adaptation of a filamentous nitrogen-fixing cyanobacterium to rice fields.</title>
        <authorList>
            <person name="Chen Z."/>
        </authorList>
    </citation>
    <scope>NUCLEOTIDE SEQUENCE [LARGE SCALE GENOMIC DNA]</scope>
    <source>
        <strain evidence="2">CCNUC1</strain>
    </source>
</reference>
<dbReference type="KEGG" id="nsh:GXM_04519"/>